<comment type="caution">
    <text evidence="2">The sequence shown here is derived from an EMBL/GenBank/DDBJ whole genome shotgun (WGS) entry which is preliminary data.</text>
</comment>
<dbReference type="SMART" id="SM00257">
    <property type="entry name" value="LysM"/>
    <property type="match status" value="2"/>
</dbReference>
<sequence length="291" mass="31649">MNIRRKVILLLILFVSRIFCLAPLWADTVHVVQKGETLYSIAKKYGTSYQDLLDYNTIKDPSKIFVGQKIKIPDSVTEQTYKVQKGDTLFGISRIYSVSVDVIRKANGLTESSVLKEGMVLKIPGAAKTVQNTQTNTKSVQISDTSLKPITVTETKSSADTIAARPVAEASFPANTRWPVKAKSISYLTGKLYGVVITAEENDLVQSLSSGTVISAGPYRGFGKVAIVQAANGYLYVYGGCDILNVREGESIKNGTVLGRIGVDSISKQPQLYFLVYKDNKPVDPASAPRG</sequence>
<dbReference type="InterPro" id="IPR011055">
    <property type="entry name" value="Dup_hybrid_motif"/>
</dbReference>
<dbReference type="PROSITE" id="PS51782">
    <property type="entry name" value="LYSM"/>
    <property type="match status" value="2"/>
</dbReference>
<accession>A0A7C3IFB1</accession>
<dbReference type="Pfam" id="PF01551">
    <property type="entry name" value="Peptidase_M23"/>
    <property type="match status" value="1"/>
</dbReference>
<dbReference type="Pfam" id="PF01476">
    <property type="entry name" value="LysM"/>
    <property type="match status" value="2"/>
</dbReference>
<proteinExistence type="predicted"/>
<protein>
    <submittedName>
        <fullName evidence="2">M23 family metallopeptidase</fullName>
    </submittedName>
</protein>
<dbReference type="CDD" id="cd12797">
    <property type="entry name" value="M23_peptidase"/>
    <property type="match status" value="1"/>
</dbReference>
<feature type="domain" description="LysM" evidence="1">
    <location>
        <begin position="79"/>
        <end position="123"/>
    </location>
</feature>
<name>A0A7C3IFB1_9SPIR</name>
<feature type="domain" description="LysM" evidence="1">
    <location>
        <begin position="28"/>
        <end position="72"/>
    </location>
</feature>
<dbReference type="CDD" id="cd00118">
    <property type="entry name" value="LysM"/>
    <property type="match status" value="2"/>
</dbReference>
<dbReference type="InterPro" id="IPR036779">
    <property type="entry name" value="LysM_dom_sf"/>
</dbReference>
<dbReference type="PANTHER" id="PTHR33734:SF22">
    <property type="entry name" value="MEMBRANE-BOUND LYTIC MUREIN TRANSGLYCOSYLASE D"/>
    <property type="match status" value="1"/>
</dbReference>
<gene>
    <name evidence="2" type="ORF">ENS59_01225</name>
</gene>
<reference evidence="2" key="1">
    <citation type="journal article" date="2020" name="mSystems">
        <title>Genome- and Community-Level Interaction Insights into Carbon Utilization and Element Cycling Functions of Hydrothermarchaeota in Hydrothermal Sediment.</title>
        <authorList>
            <person name="Zhou Z."/>
            <person name="Liu Y."/>
            <person name="Xu W."/>
            <person name="Pan J."/>
            <person name="Luo Z.H."/>
            <person name="Li M."/>
        </authorList>
    </citation>
    <scope>NUCLEOTIDE SEQUENCE [LARGE SCALE GENOMIC DNA]</scope>
    <source>
        <strain evidence="2">SpSt-503</strain>
    </source>
</reference>
<dbReference type="Gene3D" id="3.10.350.10">
    <property type="entry name" value="LysM domain"/>
    <property type="match status" value="2"/>
</dbReference>
<dbReference type="InterPro" id="IPR016047">
    <property type="entry name" value="M23ase_b-sheet_dom"/>
</dbReference>
<dbReference type="AlphaFoldDB" id="A0A7C3IFB1"/>
<organism evidence="2">
    <name type="scientific">Gracilinema caldarium</name>
    <dbReference type="NCBI Taxonomy" id="215591"/>
    <lineage>
        <taxon>Bacteria</taxon>
        <taxon>Pseudomonadati</taxon>
        <taxon>Spirochaetota</taxon>
        <taxon>Spirochaetia</taxon>
        <taxon>Spirochaetales</taxon>
        <taxon>Breznakiellaceae</taxon>
        <taxon>Gracilinema</taxon>
    </lineage>
</organism>
<dbReference type="EMBL" id="DSVL01000037">
    <property type="protein sequence ID" value="HFH28124.1"/>
    <property type="molecule type" value="Genomic_DNA"/>
</dbReference>
<evidence type="ECO:0000259" key="1">
    <source>
        <dbReference type="PROSITE" id="PS51782"/>
    </source>
</evidence>
<dbReference type="PANTHER" id="PTHR33734">
    <property type="entry name" value="LYSM DOMAIN-CONTAINING GPI-ANCHORED PROTEIN 2"/>
    <property type="match status" value="1"/>
</dbReference>
<evidence type="ECO:0000313" key="2">
    <source>
        <dbReference type="EMBL" id="HFH28124.1"/>
    </source>
</evidence>
<dbReference type="InterPro" id="IPR018392">
    <property type="entry name" value="LysM"/>
</dbReference>
<dbReference type="SUPFAM" id="SSF51261">
    <property type="entry name" value="Duplicated hybrid motif"/>
    <property type="match status" value="1"/>
</dbReference>
<dbReference type="Gene3D" id="2.70.70.10">
    <property type="entry name" value="Glucose Permease (Domain IIA)"/>
    <property type="match status" value="1"/>
</dbReference>